<feature type="region of interest" description="Disordered" evidence="2">
    <location>
        <begin position="144"/>
        <end position="166"/>
    </location>
</feature>
<feature type="coiled-coil region" evidence="1">
    <location>
        <begin position="226"/>
        <end position="253"/>
    </location>
</feature>
<proteinExistence type="predicted"/>
<dbReference type="EMBL" id="OZ019897">
    <property type="protein sequence ID" value="CAK9225433.1"/>
    <property type="molecule type" value="Genomic_DNA"/>
</dbReference>
<feature type="coiled-coil region" evidence="1">
    <location>
        <begin position="6"/>
        <end position="33"/>
    </location>
</feature>
<accession>A0ABP0UNT4</accession>
<protein>
    <submittedName>
        <fullName evidence="3">Uncharacterized protein</fullName>
    </submittedName>
</protein>
<name>A0ABP0UNT4_9BRYO</name>
<keyword evidence="4" id="KW-1185">Reference proteome</keyword>
<dbReference type="Proteomes" id="UP001497512">
    <property type="component" value="Chromosome 5"/>
</dbReference>
<reference evidence="3" key="1">
    <citation type="submission" date="2024-02" db="EMBL/GenBank/DDBJ databases">
        <authorList>
            <consortium name="ELIXIR-Norway"/>
            <consortium name="Elixir Norway"/>
        </authorList>
    </citation>
    <scope>NUCLEOTIDE SEQUENCE</scope>
</reference>
<evidence type="ECO:0000313" key="3">
    <source>
        <dbReference type="EMBL" id="CAK9225433.1"/>
    </source>
</evidence>
<evidence type="ECO:0000256" key="2">
    <source>
        <dbReference type="SAM" id="MobiDB-lite"/>
    </source>
</evidence>
<sequence length="282" mass="31926">MLNLEKTDLKAEIVALQAKLAEAEILVVQTLEEKNKLALSQAAIHDCFEVDGDMQPGHHVKNDVLLLHVEPGNKLLPLKLDEQNLNIVAKVSTLVKERKESKLVLATMQQKHATVQKDLENSLAALRKEKEGLERECRNLQRSLHGASRTSSVITPLPGQQQKGTLIGPNEQEVQKERELIMQQQQHQILDEFKEFAVAVDMVLSLGNSMLTQDLQNSLRHKCGHQERILESLMQQREELEVWREELGKERQLSAAAILDLHDALNGINAQTLRKVLAHHYE</sequence>
<gene>
    <name evidence="3" type="ORF">CSSPTR1EN2_LOCUS17547</name>
</gene>
<evidence type="ECO:0000256" key="1">
    <source>
        <dbReference type="SAM" id="Coils"/>
    </source>
</evidence>
<organism evidence="3 4">
    <name type="scientific">Sphagnum troendelagicum</name>
    <dbReference type="NCBI Taxonomy" id="128251"/>
    <lineage>
        <taxon>Eukaryota</taxon>
        <taxon>Viridiplantae</taxon>
        <taxon>Streptophyta</taxon>
        <taxon>Embryophyta</taxon>
        <taxon>Bryophyta</taxon>
        <taxon>Sphagnophytina</taxon>
        <taxon>Sphagnopsida</taxon>
        <taxon>Sphagnales</taxon>
        <taxon>Sphagnaceae</taxon>
        <taxon>Sphagnum</taxon>
    </lineage>
</organism>
<evidence type="ECO:0000313" key="4">
    <source>
        <dbReference type="Proteomes" id="UP001497512"/>
    </source>
</evidence>
<keyword evidence="1" id="KW-0175">Coiled coil</keyword>
<feature type="compositionally biased region" description="Polar residues" evidence="2">
    <location>
        <begin position="148"/>
        <end position="164"/>
    </location>
</feature>